<accession>A0A2H1FHZ3</accession>
<organism evidence="1 2">
    <name type="scientific">Candidatus Nitrosotalea okcheonensis</name>
    <dbReference type="NCBI Taxonomy" id="1903276"/>
    <lineage>
        <taxon>Archaea</taxon>
        <taxon>Nitrososphaerota</taxon>
        <taxon>Nitrososphaeria</taxon>
        <taxon>Nitrosotaleales</taxon>
        <taxon>Nitrosotaleaceae</taxon>
        <taxon>Nitrosotalea</taxon>
    </lineage>
</organism>
<keyword evidence="2" id="KW-1185">Reference proteome</keyword>
<reference evidence="2" key="1">
    <citation type="submission" date="2017-03" db="EMBL/GenBank/DDBJ databases">
        <authorList>
            <person name="Herbold C."/>
        </authorList>
    </citation>
    <scope>NUCLEOTIDE SEQUENCE [LARGE SCALE GENOMIC DNA]</scope>
</reference>
<dbReference type="EMBL" id="LT841358">
    <property type="protein sequence ID" value="SMH72389.1"/>
    <property type="molecule type" value="Genomic_DNA"/>
</dbReference>
<proteinExistence type="predicted"/>
<name>A0A2H1FHZ3_9ARCH</name>
<evidence type="ECO:0000313" key="2">
    <source>
        <dbReference type="Proteomes" id="UP000230607"/>
    </source>
</evidence>
<evidence type="ECO:0000313" key="1">
    <source>
        <dbReference type="EMBL" id="SMH72389.1"/>
    </source>
</evidence>
<gene>
    <name evidence="1" type="ORF">NCS_30229</name>
</gene>
<dbReference type="Proteomes" id="UP000230607">
    <property type="component" value="Chromosome 1"/>
</dbReference>
<protein>
    <submittedName>
        <fullName evidence="1">Uncharacterized protein</fullName>
    </submittedName>
</protein>
<sequence length="52" mass="6216">MYADATVAFPVLCLYALGMESPRKPKRLYKKLEQYYKELSETYFNKKKLNHP</sequence>
<dbReference type="AlphaFoldDB" id="A0A2H1FHZ3"/>